<dbReference type="PANTHER" id="PTHR30330:SF1">
    <property type="entry name" value="AMINO-ACID CARRIER PROTEIN ALST"/>
    <property type="match status" value="1"/>
</dbReference>
<evidence type="ECO:0000313" key="9">
    <source>
        <dbReference type="EMBL" id="MBB5175944.1"/>
    </source>
</evidence>
<proteinExistence type="inferred from homology"/>
<evidence type="ECO:0000256" key="6">
    <source>
        <dbReference type="ARBA" id="ARBA00022989"/>
    </source>
</evidence>
<keyword evidence="4 8" id="KW-1003">Cell membrane</keyword>
<dbReference type="RefSeq" id="WP_183673731.1">
    <property type="nucleotide sequence ID" value="NZ_CBCRYX010000006.1"/>
</dbReference>
<feature type="transmembrane region" description="Helical" evidence="8">
    <location>
        <begin position="15"/>
        <end position="34"/>
    </location>
</feature>
<feature type="transmembrane region" description="Helical" evidence="8">
    <location>
        <begin position="394"/>
        <end position="412"/>
    </location>
</feature>
<dbReference type="GO" id="GO:0005886">
    <property type="term" value="C:plasma membrane"/>
    <property type="evidence" value="ECO:0007669"/>
    <property type="project" value="UniProtKB-SubCell"/>
</dbReference>
<name>A0A9Q2HF76_9STAP</name>
<accession>A0A9Q2HF76</accession>
<dbReference type="PRINTS" id="PR00175">
    <property type="entry name" value="NAALASMPORT"/>
</dbReference>
<keyword evidence="10" id="KW-1185">Reference proteome</keyword>
<feature type="transmembrane region" description="Helical" evidence="8">
    <location>
        <begin position="351"/>
        <end position="374"/>
    </location>
</feature>
<feature type="transmembrane region" description="Helical" evidence="8">
    <location>
        <begin position="100"/>
        <end position="125"/>
    </location>
</feature>
<feature type="transmembrane region" description="Helical" evidence="8">
    <location>
        <begin position="146"/>
        <end position="168"/>
    </location>
</feature>
<evidence type="ECO:0000256" key="8">
    <source>
        <dbReference type="RuleBase" id="RU363064"/>
    </source>
</evidence>
<feature type="transmembrane region" description="Helical" evidence="8">
    <location>
        <begin position="74"/>
        <end position="94"/>
    </location>
</feature>
<sequence>MLETLIHIVDVVNDFIWGPVALVFLGFVGIYLTVGTKFVHIRKFFSIIKDTFSSIKNDKNADTDGDLSSLQSMFVSLASVIGMGSVVGVASALISGGPGALVWMWIAAFIGMIIKYSEIILIILFREKTNDGTYVGGPALYVRKGLGARYLGETIVILMILVCLASAMIQSNVTVSNVTNLAPNLSNVIYILSALNVVAVGIVIVGGVKRIGHVAEKLIPFMSLFYIIVATIVIVINYKEIIPAIQLVFSSAFSPAEAGAGVAGYGIMKAMQYGIARGFFVSGSGQVVFTVSHAPARVKHPVEQAIFGVTEVFLVTVVCTFTALAVLTSGIDLEGQDAATIVAKVFGDISPILGVAVGIATILFAYSTVIGLGYVGETQLSTIIDRKKARIYRYVFLVAVFVGGIGGLKAIWDLTDVFLGLVMFVNLIVMLLLSNKIFKASNEFWGLDNSNGMSAGCSKNKNK</sequence>
<protein>
    <submittedName>
        <fullName evidence="9">AGCS family alanine or glycine:cation symporter</fullName>
    </submittedName>
</protein>
<feature type="transmembrane region" description="Helical" evidence="8">
    <location>
        <begin position="305"/>
        <end position="331"/>
    </location>
</feature>
<evidence type="ECO:0000256" key="2">
    <source>
        <dbReference type="ARBA" id="ARBA00009261"/>
    </source>
</evidence>
<keyword evidence="8" id="KW-0769">Symport</keyword>
<dbReference type="Proteomes" id="UP000579136">
    <property type="component" value="Unassembled WGS sequence"/>
</dbReference>
<dbReference type="EMBL" id="JACHHF010000004">
    <property type="protein sequence ID" value="MBB5175944.1"/>
    <property type="molecule type" value="Genomic_DNA"/>
</dbReference>
<feature type="transmembrane region" description="Helical" evidence="8">
    <location>
        <begin position="418"/>
        <end position="438"/>
    </location>
</feature>
<dbReference type="NCBIfam" id="TIGR00835">
    <property type="entry name" value="agcS"/>
    <property type="match status" value="1"/>
</dbReference>
<evidence type="ECO:0000256" key="4">
    <source>
        <dbReference type="ARBA" id="ARBA00022475"/>
    </source>
</evidence>
<comment type="caution">
    <text evidence="9">The sequence shown here is derived from an EMBL/GenBank/DDBJ whole genome shotgun (WGS) entry which is preliminary data.</text>
</comment>
<keyword evidence="7 8" id="KW-0472">Membrane</keyword>
<dbReference type="InterPro" id="IPR001463">
    <property type="entry name" value="Na/Ala_symport"/>
</dbReference>
<evidence type="ECO:0000256" key="5">
    <source>
        <dbReference type="ARBA" id="ARBA00022692"/>
    </source>
</evidence>
<keyword evidence="3 8" id="KW-0813">Transport</keyword>
<dbReference type="Gene3D" id="1.20.1740.10">
    <property type="entry name" value="Amino acid/polyamine transporter I"/>
    <property type="match status" value="1"/>
</dbReference>
<reference evidence="9 10" key="1">
    <citation type="submission" date="2020-08" db="EMBL/GenBank/DDBJ databases">
        <title>Genomic Encyclopedia of Type Strains, Phase IV (KMG-IV): sequencing the most valuable type-strain genomes for metagenomic binning, comparative biology and taxonomic classification.</title>
        <authorList>
            <person name="Goeker M."/>
        </authorList>
    </citation>
    <scope>NUCLEOTIDE SEQUENCE [LARGE SCALE GENOMIC DNA]</scope>
    <source>
        <strain evidence="9 10">DSM 19163</strain>
    </source>
</reference>
<evidence type="ECO:0000256" key="7">
    <source>
        <dbReference type="ARBA" id="ARBA00023136"/>
    </source>
</evidence>
<feature type="transmembrane region" description="Helical" evidence="8">
    <location>
        <begin position="218"/>
        <end position="238"/>
    </location>
</feature>
<dbReference type="Pfam" id="PF01235">
    <property type="entry name" value="Na_Ala_symp"/>
    <property type="match status" value="1"/>
</dbReference>
<feature type="transmembrane region" description="Helical" evidence="8">
    <location>
        <begin position="188"/>
        <end position="206"/>
    </location>
</feature>
<dbReference type="GO" id="GO:0005283">
    <property type="term" value="F:amino acid:sodium symporter activity"/>
    <property type="evidence" value="ECO:0007669"/>
    <property type="project" value="InterPro"/>
</dbReference>
<comment type="similarity">
    <text evidence="2 8">Belongs to the alanine or glycine:cation symporter (AGCS) (TC 2.A.25) family.</text>
</comment>
<comment type="subcellular location">
    <subcellularLocation>
        <location evidence="1 8">Cell membrane</location>
        <topology evidence="1 8">Multi-pass membrane protein</topology>
    </subcellularLocation>
</comment>
<organism evidence="9 10">
    <name type="scientific">Nosocomiicoccus ampullae</name>
    <dbReference type="NCBI Taxonomy" id="489910"/>
    <lineage>
        <taxon>Bacteria</taxon>
        <taxon>Bacillati</taxon>
        <taxon>Bacillota</taxon>
        <taxon>Bacilli</taxon>
        <taxon>Bacillales</taxon>
        <taxon>Staphylococcaceae</taxon>
        <taxon>Nosocomiicoccus</taxon>
    </lineage>
</organism>
<evidence type="ECO:0000313" key="10">
    <source>
        <dbReference type="Proteomes" id="UP000579136"/>
    </source>
</evidence>
<dbReference type="PANTHER" id="PTHR30330">
    <property type="entry name" value="AGSS FAMILY TRANSPORTER, SODIUM-ALANINE"/>
    <property type="match status" value="1"/>
</dbReference>
<evidence type="ECO:0000256" key="3">
    <source>
        <dbReference type="ARBA" id="ARBA00022448"/>
    </source>
</evidence>
<feature type="transmembrane region" description="Helical" evidence="8">
    <location>
        <begin position="244"/>
        <end position="267"/>
    </location>
</feature>
<gene>
    <name evidence="9" type="ORF">HNQ45_000828</name>
</gene>
<evidence type="ECO:0000256" key="1">
    <source>
        <dbReference type="ARBA" id="ARBA00004651"/>
    </source>
</evidence>
<keyword evidence="6 8" id="KW-1133">Transmembrane helix</keyword>
<dbReference type="AlphaFoldDB" id="A0A9Q2HF76"/>
<keyword evidence="5 8" id="KW-0812">Transmembrane</keyword>